<name>A0A1G9REA7_9BACT</name>
<sequence length="296" mass="34537">MSDVASRKKGTLRVIIAGLMIVGLTRSQQEPPPFYFEYETSYSIPAGLIDEASGIADSRSMPGHLWVQEDGNNPSRLSLISYQGQLRGRIQLPFPNRDWEDMDLFYDKNSKSNYIYIADTGDNLRQYPEYYIYRFKEPESIHEEVKEYERIVFYYPEGSRDTEAILIEPTTQDIYVITKSPGFSKLYKIAFPQKYDSPIPAMYVCDLPMYMITSGDFSADGKQIILRNYTTMYLWQRDDVNEPIQDVIYSSYKLMLPYVFEPQGESVCFEKNGKGYFTLSEKLKYLPMQLFYFAKK</sequence>
<reference evidence="1 2" key="1">
    <citation type="submission" date="2016-10" db="EMBL/GenBank/DDBJ databases">
        <authorList>
            <person name="de Groot N.N."/>
        </authorList>
    </citation>
    <scope>NUCLEOTIDE SEQUENCE [LARGE SCALE GENOMIC DNA]</scope>
    <source>
        <strain evidence="1 2">DSM 21668</strain>
    </source>
</reference>
<dbReference type="OrthoDB" id="9798438at2"/>
<protein>
    <recommendedName>
        <fullName evidence="3">PE-PGRS family protein</fullName>
    </recommendedName>
</protein>
<dbReference type="Proteomes" id="UP000198901">
    <property type="component" value="Unassembled WGS sequence"/>
</dbReference>
<evidence type="ECO:0000313" key="2">
    <source>
        <dbReference type="Proteomes" id="UP000198901"/>
    </source>
</evidence>
<dbReference type="RefSeq" id="WP_093203402.1">
    <property type="nucleotide sequence ID" value="NZ_FNGS01000005.1"/>
</dbReference>
<dbReference type="AlphaFoldDB" id="A0A1G9REA7"/>
<gene>
    <name evidence="1" type="ORF">SAMN04488090_2853</name>
</gene>
<evidence type="ECO:0000313" key="1">
    <source>
        <dbReference type="EMBL" id="SDM21390.1"/>
    </source>
</evidence>
<accession>A0A1G9REA7</accession>
<keyword evidence="2" id="KW-1185">Reference proteome</keyword>
<dbReference type="STRING" id="563176.SAMN04488090_2853"/>
<evidence type="ECO:0008006" key="3">
    <source>
        <dbReference type="Google" id="ProtNLM"/>
    </source>
</evidence>
<organism evidence="1 2">
    <name type="scientific">Siphonobacter aquaeclarae</name>
    <dbReference type="NCBI Taxonomy" id="563176"/>
    <lineage>
        <taxon>Bacteria</taxon>
        <taxon>Pseudomonadati</taxon>
        <taxon>Bacteroidota</taxon>
        <taxon>Cytophagia</taxon>
        <taxon>Cytophagales</taxon>
        <taxon>Cytophagaceae</taxon>
        <taxon>Siphonobacter</taxon>
    </lineage>
</organism>
<dbReference type="EMBL" id="FNGS01000005">
    <property type="protein sequence ID" value="SDM21390.1"/>
    <property type="molecule type" value="Genomic_DNA"/>
</dbReference>
<proteinExistence type="predicted"/>